<proteinExistence type="predicted"/>
<evidence type="ECO:0000313" key="2">
    <source>
        <dbReference type="EMBL" id="MBP3957344.1"/>
    </source>
</evidence>
<keyword evidence="1" id="KW-0812">Transmembrane</keyword>
<dbReference type="RefSeq" id="WP_210656307.1">
    <property type="nucleotide sequence ID" value="NZ_JAGKQQ010000001.1"/>
</dbReference>
<feature type="transmembrane region" description="Helical" evidence="1">
    <location>
        <begin position="40"/>
        <end position="60"/>
    </location>
</feature>
<organism evidence="2 3">
    <name type="scientific">Gemmata palustris</name>
    <dbReference type="NCBI Taxonomy" id="2822762"/>
    <lineage>
        <taxon>Bacteria</taxon>
        <taxon>Pseudomonadati</taxon>
        <taxon>Planctomycetota</taxon>
        <taxon>Planctomycetia</taxon>
        <taxon>Gemmatales</taxon>
        <taxon>Gemmataceae</taxon>
        <taxon>Gemmata</taxon>
    </lineage>
</organism>
<keyword evidence="1" id="KW-0472">Membrane</keyword>
<keyword evidence="3" id="KW-1185">Reference proteome</keyword>
<comment type="caution">
    <text evidence="2">The sequence shown here is derived from an EMBL/GenBank/DDBJ whole genome shotgun (WGS) entry which is preliminary data.</text>
</comment>
<evidence type="ECO:0000313" key="3">
    <source>
        <dbReference type="Proteomes" id="UP000676565"/>
    </source>
</evidence>
<evidence type="ECO:0008006" key="4">
    <source>
        <dbReference type="Google" id="ProtNLM"/>
    </source>
</evidence>
<gene>
    <name evidence="2" type="ORF">J8F10_19030</name>
</gene>
<reference evidence="2 3" key="1">
    <citation type="submission" date="2021-04" db="EMBL/GenBank/DDBJ databases">
        <authorList>
            <person name="Ivanova A."/>
        </authorList>
    </citation>
    <scope>NUCLEOTIDE SEQUENCE [LARGE SCALE GENOMIC DNA]</scope>
    <source>
        <strain evidence="2 3">G18</strain>
    </source>
</reference>
<feature type="transmembrane region" description="Helical" evidence="1">
    <location>
        <begin position="83"/>
        <end position="103"/>
    </location>
</feature>
<dbReference type="EMBL" id="JAGKQQ010000001">
    <property type="protein sequence ID" value="MBP3957344.1"/>
    <property type="molecule type" value="Genomic_DNA"/>
</dbReference>
<protein>
    <recommendedName>
        <fullName evidence="4">Transmembrane protein</fullName>
    </recommendedName>
</protein>
<accession>A0ABS5BUE3</accession>
<name>A0ABS5BUE3_9BACT</name>
<sequence>MARIRIFRDEAHGEYFPRLCMRCGRPADHDVPQTFAWMPVWVTFLILLGLGPWIIMALVMRRTMRVVAPMCGKHRGHWRARKLFVWLGLLWWIAVAVALGVFWDALPKAATGPLFIGALFGALIWVIVGMLLANGAIKALEIRDRGIELGNVNKVFAEAWREQIKQLKNSR</sequence>
<feature type="transmembrane region" description="Helical" evidence="1">
    <location>
        <begin position="115"/>
        <end position="137"/>
    </location>
</feature>
<keyword evidence="1" id="KW-1133">Transmembrane helix</keyword>
<dbReference type="Proteomes" id="UP000676565">
    <property type="component" value="Unassembled WGS sequence"/>
</dbReference>
<evidence type="ECO:0000256" key="1">
    <source>
        <dbReference type="SAM" id="Phobius"/>
    </source>
</evidence>